<evidence type="ECO:0008006" key="4">
    <source>
        <dbReference type="Google" id="ProtNLM"/>
    </source>
</evidence>
<proteinExistence type="predicted"/>
<dbReference type="AlphaFoldDB" id="A0A835H2G4"/>
<dbReference type="GO" id="GO:0005634">
    <property type="term" value="C:nucleus"/>
    <property type="evidence" value="ECO:0007669"/>
    <property type="project" value="TreeGrafter"/>
</dbReference>
<dbReference type="Proteomes" id="UP000631114">
    <property type="component" value="Unassembled WGS sequence"/>
</dbReference>
<evidence type="ECO:0000313" key="2">
    <source>
        <dbReference type="EMBL" id="KAF9590552.1"/>
    </source>
</evidence>
<dbReference type="PANTHER" id="PTHR14950">
    <property type="entry name" value="DICER-RELATED"/>
    <property type="match status" value="1"/>
</dbReference>
<keyword evidence="1" id="KW-0378">Hydrolase</keyword>
<dbReference type="EMBL" id="JADFTS010000009">
    <property type="protein sequence ID" value="KAF9590552.1"/>
    <property type="molecule type" value="Genomic_DNA"/>
</dbReference>
<dbReference type="InterPro" id="IPR036389">
    <property type="entry name" value="RNase_III_sf"/>
</dbReference>
<dbReference type="GO" id="GO:0004525">
    <property type="term" value="F:ribonuclease III activity"/>
    <property type="evidence" value="ECO:0007669"/>
    <property type="project" value="InterPro"/>
</dbReference>
<accession>A0A835H2G4</accession>
<protein>
    <recommendedName>
        <fullName evidence="4">RNase III domain-containing protein</fullName>
    </recommendedName>
</protein>
<name>A0A835H2G4_9MAGN</name>
<sequence length="210" mass="23708">MLDLCGYRGCIKSGNITLDASVIRFSDEALDEQKHSIRIADEKVVLAVQAYDLDQYLRKFDEDLRRERDTVFALGVSIMSSMAMQSLGTVVEVVDQDVRSCDMTEDDNFMLSIEAFEQILNYSEKIAHTAVRHGLFHFVRHNVPSLDAKVNEFSLAIKKEEQACEISAYGGKVKAPKVLADIVEPIAVAVYVDAKIDLKFMWENYVIVFS</sequence>
<dbReference type="GO" id="GO:0003723">
    <property type="term" value="F:RNA binding"/>
    <property type="evidence" value="ECO:0007669"/>
    <property type="project" value="TreeGrafter"/>
</dbReference>
<dbReference type="GO" id="GO:0030422">
    <property type="term" value="P:siRNA processing"/>
    <property type="evidence" value="ECO:0007669"/>
    <property type="project" value="TreeGrafter"/>
</dbReference>
<gene>
    <name evidence="2" type="ORF">IFM89_035870</name>
</gene>
<dbReference type="PANTHER" id="PTHR14950:SF49">
    <property type="entry name" value="RIBONUCLEASE 3-LIKE PROTEIN 2-RELATED"/>
    <property type="match status" value="1"/>
</dbReference>
<comment type="caution">
    <text evidence="2">The sequence shown here is derived from an EMBL/GenBank/DDBJ whole genome shotgun (WGS) entry which is preliminary data.</text>
</comment>
<reference evidence="2 3" key="1">
    <citation type="submission" date="2020-10" db="EMBL/GenBank/DDBJ databases">
        <title>The Coptis chinensis genome and diversification of protoberbering-type alkaloids.</title>
        <authorList>
            <person name="Wang B."/>
            <person name="Shu S."/>
            <person name="Song C."/>
            <person name="Liu Y."/>
        </authorList>
    </citation>
    <scope>NUCLEOTIDE SEQUENCE [LARGE SCALE GENOMIC DNA]</scope>
    <source>
        <strain evidence="2">HL-2020</strain>
        <tissue evidence="2">Leaf</tissue>
    </source>
</reference>
<evidence type="ECO:0000256" key="1">
    <source>
        <dbReference type="ARBA" id="ARBA00022801"/>
    </source>
</evidence>
<organism evidence="2 3">
    <name type="scientific">Coptis chinensis</name>
    <dbReference type="NCBI Taxonomy" id="261450"/>
    <lineage>
        <taxon>Eukaryota</taxon>
        <taxon>Viridiplantae</taxon>
        <taxon>Streptophyta</taxon>
        <taxon>Embryophyta</taxon>
        <taxon>Tracheophyta</taxon>
        <taxon>Spermatophyta</taxon>
        <taxon>Magnoliopsida</taxon>
        <taxon>Ranunculales</taxon>
        <taxon>Ranunculaceae</taxon>
        <taxon>Coptidoideae</taxon>
        <taxon>Coptis</taxon>
    </lineage>
</organism>
<dbReference type="Gene3D" id="1.10.1520.10">
    <property type="entry name" value="Ribonuclease III domain"/>
    <property type="match status" value="1"/>
</dbReference>
<keyword evidence="3" id="KW-1185">Reference proteome</keyword>
<dbReference type="OrthoDB" id="416741at2759"/>
<evidence type="ECO:0000313" key="3">
    <source>
        <dbReference type="Proteomes" id="UP000631114"/>
    </source>
</evidence>
<dbReference type="GO" id="GO:0005737">
    <property type="term" value="C:cytoplasm"/>
    <property type="evidence" value="ECO:0007669"/>
    <property type="project" value="TreeGrafter"/>
</dbReference>